<keyword evidence="2" id="KW-1185">Reference proteome</keyword>
<proteinExistence type="predicted"/>
<protein>
    <submittedName>
        <fullName evidence="1">Uncharacterized protein</fullName>
    </submittedName>
</protein>
<reference evidence="1" key="1">
    <citation type="journal article" date="2021" name="New Phytol.">
        <title>Evolutionary innovations through gain and loss of genes in the ectomycorrhizal Boletales.</title>
        <authorList>
            <person name="Wu G."/>
            <person name="Miyauchi S."/>
            <person name="Morin E."/>
            <person name="Kuo A."/>
            <person name="Drula E."/>
            <person name="Varga T."/>
            <person name="Kohler A."/>
            <person name="Feng B."/>
            <person name="Cao Y."/>
            <person name="Lipzen A."/>
            <person name="Daum C."/>
            <person name="Hundley H."/>
            <person name="Pangilinan J."/>
            <person name="Johnson J."/>
            <person name="Barry K."/>
            <person name="LaButti K."/>
            <person name="Ng V."/>
            <person name="Ahrendt S."/>
            <person name="Min B."/>
            <person name="Choi I.G."/>
            <person name="Park H."/>
            <person name="Plett J.M."/>
            <person name="Magnuson J."/>
            <person name="Spatafora J.W."/>
            <person name="Nagy L.G."/>
            <person name="Henrissat B."/>
            <person name="Grigoriev I.V."/>
            <person name="Yang Z.L."/>
            <person name="Xu J."/>
            <person name="Martin F.M."/>
        </authorList>
    </citation>
    <scope>NUCLEOTIDE SEQUENCE</scope>
    <source>
        <strain evidence="1">KUC20120723A-06</strain>
    </source>
</reference>
<feature type="non-terminal residue" evidence="1">
    <location>
        <position position="144"/>
    </location>
</feature>
<dbReference type="EMBL" id="MU266661">
    <property type="protein sequence ID" value="KAH7919434.1"/>
    <property type="molecule type" value="Genomic_DNA"/>
</dbReference>
<organism evidence="1 2">
    <name type="scientific">Leucogyrophana mollusca</name>
    <dbReference type="NCBI Taxonomy" id="85980"/>
    <lineage>
        <taxon>Eukaryota</taxon>
        <taxon>Fungi</taxon>
        <taxon>Dikarya</taxon>
        <taxon>Basidiomycota</taxon>
        <taxon>Agaricomycotina</taxon>
        <taxon>Agaricomycetes</taxon>
        <taxon>Agaricomycetidae</taxon>
        <taxon>Boletales</taxon>
        <taxon>Boletales incertae sedis</taxon>
        <taxon>Leucogyrophana</taxon>
    </lineage>
</organism>
<evidence type="ECO:0000313" key="1">
    <source>
        <dbReference type="EMBL" id="KAH7919434.1"/>
    </source>
</evidence>
<gene>
    <name evidence="1" type="ORF">BV22DRAFT_1023020</name>
</gene>
<dbReference type="Proteomes" id="UP000790709">
    <property type="component" value="Unassembled WGS sequence"/>
</dbReference>
<accession>A0ACB8B213</accession>
<sequence length="144" mass="16882">MCLYEFIGRTKKVQRKHLEFLPRIIVTESDEEVGDNPEETSGLFCDAKHPQFETHRLKLRETFIVPVLLGDSIPRYDRSDAEREEWARAVLILFKPWRVAADLRREGISWFDSFESCRSSFPSYIWSTIKNINVLAECRDARAS</sequence>
<evidence type="ECO:0000313" key="2">
    <source>
        <dbReference type="Proteomes" id="UP000790709"/>
    </source>
</evidence>
<comment type="caution">
    <text evidence="1">The sequence shown here is derived from an EMBL/GenBank/DDBJ whole genome shotgun (WGS) entry which is preliminary data.</text>
</comment>
<name>A0ACB8B213_9AGAM</name>